<comment type="caution">
    <text evidence="3">The sequence shown here is derived from an EMBL/GenBank/DDBJ whole genome shotgun (WGS) entry which is preliminary data.</text>
</comment>
<sequence length="97" mass="10176">MRDSETPTDGDETEAADAAPALDRTATVRVTFADGETARQVAAALAPDDTSEMATRVDGPTVETTITRETTGGLRTTADDYVSNLQVAQQLTDTTSP</sequence>
<protein>
    <submittedName>
        <fullName evidence="3">KEOPS complex subunit Pcc1</fullName>
    </submittedName>
</protein>
<evidence type="ECO:0000256" key="1">
    <source>
        <dbReference type="ARBA" id="ARBA00007073"/>
    </source>
</evidence>
<evidence type="ECO:0000313" key="4">
    <source>
        <dbReference type="Proteomes" id="UP001596099"/>
    </source>
</evidence>
<dbReference type="NCBIfam" id="NF011470">
    <property type="entry name" value="PRK14887.1"/>
    <property type="match status" value="1"/>
</dbReference>
<feature type="compositionally biased region" description="Acidic residues" evidence="2">
    <location>
        <begin position="1"/>
        <end position="15"/>
    </location>
</feature>
<organism evidence="3 4">
    <name type="scientific">Halomarina salina</name>
    <dbReference type="NCBI Taxonomy" id="1872699"/>
    <lineage>
        <taxon>Archaea</taxon>
        <taxon>Methanobacteriati</taxon>
        <taxon>Methanobacteriota</taxon>
        <taxon>Stenosarchaea group</taxon>
        <taxon>Halobacteria</taxon>
        <taxon>Halobacteriales</taxon>
        <taxon>Natronomonadaceae</taxon>
        <taxon>Halomarina</taxon>
    </lineage>
</organism>
<gene>
    <name evidence="3" type="ORF">ACFPYI_02685</name>
</gene>
<proteinExistence type="inferred from homology"/>
<dbReference type="Pfam" id="PF09341">
    <property type="entry name" value="Pcc1"/>
    <property type="match status" value="1"/>
</dbReference>
<dbReference type="RefSeq" id="WP_368409063.1">
    <property type="nucleotide sequence ID" value="NZ_JALLGW010000002.1"/>
</dbReference>
<evidence type="ECO:0000313" key="3">
    <source>
        <dbReference type="EMBL" id="MFC5970229.1"/>
    </source>
</evidence>
<dbReference type="InterPro" id="IPR015419">
    <property type="entry name" value="CTAG/Pcc1"/>
</dbReference>
<evidence type="ECO:0000256" key="2">
    <source>
        <dbReference type="SAM" id="MobiDB-lite"/>
    </source>
</evidence>
<feature type="region of interest" description="Disordered" evidence="2">
    <location>
        <begin position="1"/>
        <end position="22"/>
    </location>
</feature>
<reference evidence="3 4" key="1">
    <citation type="journal article" date="2019" name="Int. J. Syst. Evol. Microbiol.">
        <title>The Global Catalogue of Microorganisms (GCM) 10K type strain sequencing project: providing services to taxonomists for standard genome sequencing and annotation.</title>
        <authorList>
            <consortium name="The Broad Institute Genomics Platform"/>
            <consortium name="The Broad Institute Genome Sequencing Center for Infectious Disease"/>
            <person name="Wu L."/>
            <person name="Ma J."/>
        </authorList>
    </citation>
    <scope>NUCLEOTIDE SEQUENCE [LARGE SCALE GENOMIC DNA]</scope>
    <source>
        <strain evidence="3 4">CGMCC 1.12543</strain>
    </source>
</reference>
<comment type="similarity">
    <text evidence="1">Belongs to the CTAG/PCC1 family.</text>
</comment>
<dbReference type="Proteomes" id="UP001596099">
    <property type="component" value="Unassembled WGS sequence"/>
</dbReference>
<name>A0ABD5RIU4_9EURY</name>
<dbReference type="AlphaFoldDB" id="A0ABD5RIU4"/>
<keyword evidence="4" id="KW-1185">Reference proteome</keyword>
<dbReference type="EMBL" id="JBHSQH010000001">
    <property type="protein sequence ID" value="MFC5970229.1"/>
    <property type="molecule type" value="Genomic_DNA"/>
</dbReference>
<accession>A0ABD5RIU4</accession>